<evidence type="ECO:0000313" key="1">
    <source>
        <dbReference type="EMBL" id="MPM07883.1"/>
    </source>
</evidence>
<protein>
    <submittedName>
        <fullName evidence="1">Uncharacterized protein</fullName>
    </submittedName>
</protein>
<organism evidence="1">
    <name type="scientific">bioreactor metagenome</name>
    <dbReference type="NCBI Taxonomy" id="1076179"/>
    <lineage>
        <taxon>unclassified sequences</taxon>
        <taxon>metagenomes</taxon>
        <taxon>ecological metagenomes</taxon>
    </lineage>
</organism>
<sequence length="64" mass="6897">MKNKEKALLGITCFLGGVVAGFLIAPIKKGIYCGNNCGNHVSNTEDLKKIAGNDLEKYVNEINN</sequence>
<name>A0A644X0R8_9ZZZZ</name>
<reference evidence="1" key="1">
    <citation type="submission" date="2019-08" db="EMBL/GenBank/DDBJ databases">
        <authorList>
            <person name="Kucharzyk K."/>
            <person name="Murdoch R.W."/>
            <person name="Higgins S."/>
            <person name="Loffler F."/>
        </authorList>
    </citation>
    <scope>NUCLEOTIDE SEQUENCE</scope>
</reference>
<dbReference type="EMBL" id="VSSQ01001386">
    <property type="protein sequence ID" value="MPM07883.1"/>
    <property type="molecule type" value="Genomic_DNA"/>
</dbReference>
<gene>
    <name evidence="1" type="ORF">SDC9_54192</name>
</gene>
<comment type="caution">
    <text evidence="1">The sequence shown here is derived from an EMBL/GenBank/DDBJ whole genome shotgun (WGS) entry which is preliminary data.</text>
</comment>
<accession>A0A644X0R8</accession>
<dbReference type="AlphaFoldDB" id="A0A644X0R8"/>
<proteinExistence type="predicted"/>